<dbReference type="PANTHER" id="PTHR21734">
    <property type="entry name" value="INHIBITOR OF NUCLEAR FACTOR KAPPA-B KINASE-INTERACTING PROTEIN"/>
    <property type="match status" value="1"/>
</dbReference>
<accession>A0A835TUB1</accession>
<dbReference type="GO" id="GO:0016301">
    <property type="term" value="F:kinase activity"/>
    <property type="evidence" value="ECO:0007669"/>
    <property type="project" value="UniProtKB-KW"/>
</dbReference>
<feature type="compositionally biased region" description="Basic and acidic residues" evidence="2">
    <location>
        <begin position="21"/>
        <end position="33"/>
    </location>
</feature>
<evidence type="ECO:0000256" key="2">
    <source>
        <dbReference type="SAM" id="MobiDB-lite"/>
    </source>
</evidence>
<feature type="non-terminal residue" evidence="3">
    <location>
        <position position="622"/>
    </location>
</feature>
<feature type="region of interest" description="Disordered" evidence="2">
    <location>
        <begin position="19"/>
        <end position="46"/>
    </location>
</feature>
<gene>
    <name evidence="3" type="ORF">IHE44_000887</name>
</gene>
<sequence>LSPLLMLFKTTKCLKLSQGKKTSEGTQKAEKHSNYGKLASPRTSNNHSSFCMDSRTSLSIVSLAVCLVQSGQFADLERKYNFLHEKAEKILDVGNKVNLISEKLESSESILREAASSVSLMTEFGQEISSLHNIINDIQNNEQTLSLKMHSINEKFQNVTNSWRRSLDEMNTNASGLKSEAKFIHTEVTSKINEVDQRIKSLSERVRDLEDSTARNIRTLKKQEDDEFSRVEQKLNFDAKSVEKLEEEQNSLVAKDTDLNQKLANYEPKIEECKTHLPTIENAIHSILRLSSDLLGMEKKIEDLKTQLYAVENDMVKTVSDTVVMQKALEGLQSSGSLFKVQHELSVLETGPDIAVSSKAKECEKTWNLMKQLEDLQIISHIKHLQEDIYTMKTWSSSIIKKQQELEKNLTSLFHAVSSAEQNAASVAKNVTLTIVTVKTDIRRISGLVAEMTALTDSLQTLEGKVEEGEKATVKHIGDLLTSSIDRSTKIQSLASSNARKIEQIKTALSELRSNFSKHADRLLNLEGDRAKVLKTVTFANDLKPKIYKVKKEFAIVEPLINDLTLRIGRLVEEVLRREKEIALLNEKLANLTRVQTEIKDLSEPLKITMAFEGGSKIQEQS</sequence>
<evidence type="ECO:0000313" key="3">
    <source>
        <dbReference type="EMBL" id="KAG0118530.1"/>
    </source>
</evidence>
<feature type="non-terminal residue" evidence="3">
    <location>
        <position position="1"/>
    </location>
</feature>
<keyword evidence="3" id="KW-0418">Kinase</keyword>
<dbReference type="PANTHER" id="PTHR21734:SF11">
    <property type="entry name" value="INHIBITOR OF NUCLEAR FACTOR KAPPA-B KINASE-INTERACTING PROTEIN"/>
    <property type="match status" value="1"/>
</dbReference>
<feature type="coiled-coil region" evidence="1">
    <location>
        <begin position="192"/>
        <end position="262"/>
    </location>
</feature>
<reference evidence="3" key="1">
    <citation type="submission" date="2020-10" db="EMBL/GenBank/DDBJ databases">
        <title>Feather gene expression reveals the developmental basis of iridescence in African starlings.</title>
        <authorList>
            <person name="Rubenstein D.R."/>
        </authorList>
    </citation>
    <scope>NUCLEOTIDE SEQUENCE</scope>
    <source>
        <strain evidence="3">SS15</strain>
        <tissue evidence="3">Liver</tissue>
    </source>
</reference>
<name>A0A835TUB1_9PASS</name>
<feature type="coiled-coil region" evidence="1">
    <location>
        <begin position="287"/>
        <end position="314"/>
    </location>
</feature>
<comment type="caution">
    <text evidence="3">The sequence shown here is derived from an EMBL/GenBank/DDBJ whole genome shotgun (WGS) entry which is preliminary data.</text>
</comment>
<organism evidence="3">
    <name type="scientific">Lamprotornis superbus</name>
    <dbReference type="NCBI Taxonomy" id="245042"/>
    <lineage>
        <taxon>Eukaryota</taxon>
        <taxon>Metazoa</taxon>
        <taxon>Chordata</taxon>
        <taxon>Craniata</taxon>
        <taxon>Vertebrata</taxon>
        <taxon>Euteleostomi</taxon>
        <taxon>Archelosauria</taxon>
        <taxon>Archosauria</taxon>
        <taxon>Dinosauria</taxon>
        <taxon>Saurischia</taxon>
        <taxon>Theropoda</taxon>
        <taxon>Coelurosauria</taxon>
        <taxon>Aves</taxon>
        <taxon>Neognathae</taxon>
        <taxon>Neoaves</taxon>
        <taxon>Telluraves</taxon>
        <taxon>Australaves</taxon>
        <taxon>Passeriformes</taxon>
        <taxon>Sturnidae</taxon>
        <taxon>Lamprotornis</taxon>
    </lineage>
</organism>
<protein>
    <submittedName>
        <fullName evidence="3">Inhibitor of nuclear factor kappa-B kinase-interacting protein</fullName>
    </submittedName>
</protein>
<dbReference type="AlphaFoldDB" id="A0A835TUB1"/>
<keyword evidence="1" id="KW-0175">Coiled coil</keyword>
<dbReference type="OrthoDB" id="9907187at2759"/>
<evidence type="ECO:0000256" key="1">
    <source>
        <dbReference type="SAM" id="Coils"/>
    </source>
</evidence>
<proteinExistence type="predicted"/>
<keyword evidence="3" id="KW-0808">Transferase</keyword>
<dbReference type="EMBL" id="JADDUC010000109">
    <property type="protein sequence ID" value="KAG0118530.1"/>
    <property type="molecule type" value="Genomic_DNA"/>
</dbReference>
<dbReference type="InterPro" id="IPR024152">
    <property type="entry name" value="Inh_kappa-B_kinase-int"/>
</dbReference>